<dbReference type="InParanoid" id="A0A3P8Y4C0"/>
<dbReference type="Pfam" id="PF15275">
    <property type="entry name" value="PEHE"/>
    <property type="match status" value="1"/>
</dbReference>
<reference evidence="3" key="3">
    <citation type="submission" date="2025-08" db="UniProtKB">
        <authorList>
            <consortium name="Ensembl"/>
        </authorList>
    </citation>
    <scope>IDENTIFICATION</scope>
</reference>
<feature type="compositionally biased region" description="Polar residues" evidence="1">
    <location>
        <begin position="166"/>
        <end position="182"/>
    </location>
</feature>
<sequence>MAPALTKISKNNHGIHLATPLNPSNMDADWALFNTDCDSQLKPEDSCAQRGWLNLSLPFIDTCCSSKRPLEFPDLPGLYRTVLLSSPGSLLSLLSLNKHVNKFLVACPGAQDMHNVPFPEHNSQGVTWQQHHQQCHLSDHGPNTCDIPQSPGGYHSVGQGEGGSIPTDTTPAQPWTSGAESQGQVQPVTAMVEEAVRGQTCWHFSQQETLLERAGLIQKRLQALLGDHVSRHCSLQLEGLMGKWGRESLDPPSLPPADTKPLDLALTLQRRTGTLSNWVLDPAFRQTSSPFSPSKEIQEFASYAQVLLRRLQGAVDSDATESSSDDELGPTQERGSASQPVRHGCEWRWQKERAEVGSKWSWLQLRVAELEGHIQQLGDLYRQLASNKGSVILAASQPLTDWQIQQTLLTETAGLLLTPRGSARDPPSDTENEPSSPTRLLRNIERQSAQLSQMVSSLMPPLNLSPTPSPISKDSWQGNGQKRAFNSGLVLGGFDSSQKVPKRRRVNRRKCQLPQVDATCVSARTRPLVTYHKPRLFIHTATTSHRPQEPASLSSFTLCTICTSCDPLALCSDPACSSSSTLTSRTRIHPVLSLTSDTPLSHHFQNSPLLREDWVHQPLPPIKSESSPVHYCYRNRGHTSPTWFSRSQNHKPHRKGRPFGASLVRWAGSARTLQKRAYRRGRKRRHTHRMNGDEEDLLSQLSDPRETRRNSHMCKQGPARRRQGESVYNIDNIVIPMSLAATNKVEKHHYKDIITPSWRVVETLPLVEQEMPEEKEEEELLCDETFSLRHLGCEKREKLGWTSWDKTKHYRGSIRSGSRNPGYSDGAGGSVWADRCAVRCDSRGDRSTRVDWSCSHLNTDADGALEECVPRLPWDKRVFPLCEEEALRCHEEDLGELRWDEREKAERTSTEKCSSSIQSHLPTAMSSAQSLFSTTMPPAGKNVNNSLTVDLR</sequence>
<name>A0A3P8Y4C0_ESOLU</name>
<keyword evidence="4" id="KW-1185">Reference proteome</keyword>
<feature type="region of interest" description="Disordered" evidence="1">
    <location>
        <begin position="318"/>
        <end position="343"/>
    </location>
</feature>
<dbReference type="InterPro" id="IPR029332">
    <property type="entry name" value="PEHE_dom"/>
</dbReference>
<dbReference type="SMART" id="SM01300">
    <property type="entry name" value="PEHE"/>
    <property type="match status" value="1"/>
</dbReference>
<feature type="region of interest" description="Disordered" evidence="1">
    <location>
        <begin position="675"/>
        <end position="722"/>
    </location>
</feature>
<dbReference type="PANTHER" id="PTHR22443">
    <property type="entry name" value="NON-SPECIFIC LETHAL 1, ISOFORM M"/>
    <property type="match status" value="1"/>
</dbReference>
<dbReference type="Gene3D" id="6.10.250.3170">
    <property type="match status" value="1"/>
</dbReference>
<feature type="region of interest" description="Disordered" evidence="1">
    <location>
        <begin position="417"/>
        <end position="438"/>
    </location>
</feature>
<dbReference type="OrthoDB" id="6022640at2759"/>
<feature type="domain" description="PEHE" evidence="2">
    <location>
        <begin position="753"/>
        <end position="874"/>
    </location>
</feature>
<reference evidence="3" key="4">
    <citation type="submission" date="2025-09" db="UniProtKB">
        <authorList>
            <consortium name="Ensembl"/>
        </authorList>
    </citation>
    <scope>IDENTIFICATION</scope>
</reference>
<feature type="region of interest" description="Disordered" evidence="1">
    <location>
        <begin position="149"/>
        <end position="182"/>
    </location>
</feature>
<feature type="region of interest" description="Disordered" evidence="1">
    <location>
        <begin position="932"/>
        <end position="952"/>
    </location>
</feature>
<evidence type="ECO:0000313" key="3">
    <source>
        <dbReference type="Ensembl" id="ENSELUP00000011522.2"/>
    </source>
</evidence>
<dbReference type="RefSeq" id="XP_010865718.2">
    <property type="nucleotide sequence ID" value="XM_010867416.4"/>
</dbReference>
<proteinExistence type="predicted"/>
<protein>
    <recommendedName>
        <fullName evidence="2">PEHE domain-containing protein</fullName>
    </recommendedName>
</protein>
<dbReference type="GeneID" id="105008189"/>
<gene>
    <name evidence="3" type="primary">KANSL1L</name>
</gene>
<dbReference type="InterPro" id="IPR026180">
    <property type="entry name" value="NSL1"/>
</dbReference>
<reference evidence="3" key="2">
    <citation type="submission" date="2020-02" db="EMBL/GenBank/DDBJ databases">
        <title>Esox lucius (northern pike) genome, fEsoLuc1, primary haplotype.</title>
        <authorList>
            <person name="Myers G."/>
            <person name="Karagic N."/>
            <person name="Meyer A."/>
            <person name="Pippel M."/>
            <person name="Reichard M."/>
            <person name="Winkler S."/>
            <person name="Tracey A."/>
            <person name="Sims Y."/>
            <person name="Howe K."/>
            <person name="Rhie A."/>
            <person name="Formenti G."/>
            <person name="Durbin R."/>
            <person name="Fedrigo O."/>
            <person name="Jarvis E.D."/>
        </authorList>
    </citation>
    <scope>NUCLEOTIDE SEQUENCE [LARGE SCALE GENOMIC DNA]</scope>
</reference>
<dbReference type="RefSeq" id="XP_010865720.2">
    <property type="nucleotide sequence ID" value="XM_010867418.4"/>
</dbReference>
<feature type="compositionally biased region" description="Basic residues" evidence="1">
    <location>
        <begin position="675"/>
        <end position="689"/>
    </location>
</feature>
<dbReference type="PANTHER" id="PTHR22443:SF16">
    <property type="entry name" value="KAT8 REGULATORY NSL COMPLEX SUBUNIT 1-LIKE PROTEIN"/>
    <property type="match status" value="1"/>
</dbReference>
<dbReference type="RefSeq" id="XP_019910674.2">
    <property type="nucleotide sequence ID" value="XM_020055115.3"/>
</dbReference>
<dbReference type="OMA" id="WRVVDIQ"/>
<accession>A0A3P8Y4C0</accession>
<evidence type="ECO:0000256" key="1">
    <source>
        <dbReference type="SAM" id="MobiDB-lite"/>
    </source>
</evidence>
<dbReference type="GeneTree" id="ENSGT00530000063688"/>
<dbReference type="AlphaFoldDB" id="A0A3P8Y4C0"/>
<dbReference type="GO" id="GO:0035035">
    <property type="term" value="F:histone acetyltransferase binding"/>
    <property type="evidence" value="ECO:0007669"/>
    <property type="project" value="TreeGrafter"/>
</dbReference>
<evidence type="ECO:0000259" key="2">
    <source>
        <dbReference type="SMART" id="SM01300"/>
    </source>
</evidence>
<evidence type="ECO:0000313" key="4">
    <source>
        <dbReference type="Proteomes" id="UP000265140"/>
    </source>
</evidence>
<dbReference type="GO" id="GO:0044545">
    <property type="term" value="C:NSL complex"/>
    <property type="evidence" value="ECO:0007669"/>
    <property type="project" value="TreeGrafter"/>
</dbReference>
<reference evidence="4" key="1">
    <citation type="journal article" date="2014" name="PLoS ONE">
        <title>The genome and linkage map of the northern pike (Esox lucius): conserved synteny revealed between the salmonid sister group and the Neoteleostei.</title>
        <authorList>
            <person name="Rondeau E.B."/>
            <person name="Minkley D.R."/>
            <person name="Leong J.S."/>
            <person name="Messmer A.M."/>
            <person name="Jantzen J.R."/>
            <person name="von Schalburg K.R."/>
            <person name="Lemon C."/>
            <person name="Bird N.H."/>
            <person name="Koop B.F."/>
        </authorList>
    </citation>
    <scope>NUCLEOTIDE SEQUENCE</scope>
</reference>
<dbReference type="Proteomes" id="UP000265140">
    <property type="component" value="Chromosome 16"/>
</dbReference>
<dbReference type="Ensembl" id="ENSELUT00000000324.3">
    <property type="protein sequence ID" value="ENSELUP00000011522.2"/>
    <property type="gene ID" value="ENSELUG00000011901.3"/>
</dbReference>
<dbReference type="Bgee" id="ENSELUG00000011901">
    <property type="expression patterns" value="Expressed in ovary and 13 other cell types or tissues"/>
</dbReference>
<organism evidence="3 4">
    <name type="scientific">Esox lucius</name>
    <name type="common">Northern pike</name>
    <dbReference type="NCBI Taxonomy" id="8010"/>
    <lineage>
        <taxon>Eukaryota</taxon>
        <taxon>Metazoa</taxon>
        <taxon>Chordata</taxon>
        <taxon>Craniata</taxon>
        <taxon>Vertebrata</taxon>
        <taxon>Euteleostomi</taxon>
        <taxon>Actinopterygii</taxon>
        <taxon>Neopterygii</taxon>
        <taxon>Teleostei</taxon>
        <taxon>Protacanthopterygii</taxon>
        <taxon>Esociformes</taxon>
        <taxon>Esocidae</taxon>
        <taxon>Esox</taxon>
    </lineage>
</organism>